<accession>A0AAD5KHT7</accession>
<gene>
    <name evidence="1" type="ORF">GHT06_021982</name>
</gene>
<evidence type="ECO:0000313" key="1">
    <source>
        <dbReference type="EMBL" id="KAI9551647.1"/>
    </source>
</evidence>
<reference evidence="1 2" key="1">
    <citation type="submission" date="2022-05" db="EMBL/GenBank/DDBJ databases">
        <title>A multi-omics perspective on studying reproductive biology in Daphnia sinensis.</title>
        <authorList>
            <person name="Jia J."/>
        </authorList>
    </citation>
    <scope>NUCLEOTIDE SEQUENCE [LARGE SCALE GENOMIC DNA]</scope>
    <source>
        <strain evidence="1 2">WSL</strain>
    </source>
</reference>
<sequence length="271" mass="29832">MKLLHITSRVDITTRRQIHNSIKSIKRATCHSNRNPTRPCSNALVSLPARHHMRNKAVFLEINSVGPFHPPLDHSNLKADSWPMALEWIIATAAKSIHAPIKIRCSSINNSSTGFQSLPSVPLLPATSTPPGWNDPPPPTSFAKVKAEPTTVETINHPMGIVEQPAVPITQPFDGLYNPGMTSPVEPTQNQSHVPEPIPVQPVQALLPIPKDHRIIHDIFRTLKNKCVALATNAGVDTAMVVIYWQESLGCSLVVMLKLSGIKGNIKYFYK</sequence>
<dbReference type="AlphaFoldDB" id="A0AAD5KHT7"/>
<organism evidence="1 2">
    <name type="scientific">Daphnia sinensis</name>
    <dbReference type="NCBI Taxonomy" id="1820382"/>
    <lineage>
        <taxon>Eukaryota</taxon>
        <taxon>Metazoa</taxon>
        <taxon>Ecdysozoa</taxon>
        <taxon>Arthropoda</taxon>
        <taxon>Crustacea</taxon>
        <taxon>Branchiopoda</taxon>
        <taxon>Diplostraca</taxon>
        <taxon>Cladocera</taxon>
        <taxon>Anomopoda</taxon>
        <taxon>Daphniidae</taxon>
        <taxon>Daphnia</taxon>
        <taxon>Daphnia similis group</taxon>
    </lineage>
</organism>
<name>A0AAD5KHT7_9CRUS</name>
<protein>
    <submittedName>
        <fullName evidence="1">Uncharacterized protein</fullName>
    </submittedName>
</protein>
<keyword evidence="2" id="KW-1185">Reference proteome</keyword>
<dbReference type="EMBL" id="WJBH02000010">
    <property type="protein sequence ID" value="KAI9551647.1"/>
    <property type="molecule type" value="Genomic_DNA"/>
</dbReference>
<dbReference type="Proteomes" id="UP000820818">
    <property type="component" value="Linkage Group LG10"/>
</dbReference>
<comment type="caution">
    <text evidence="1">The sequence shown here is derived from an EMBL/GenBank/DDBJ whole genome shotgun (WGS) entry which is preliminary data.</text>
</comment>
<proteinExistence type="predicted"/>
<evidence type="ECO:0000313" key="2">
    <source>
        <dbReference type="Proteomes" id="UP000820818"/>
    </source>
</evidence>